<evidence type="ECO:0000313" key="2">
    <source>
        <dbReference type="Proteomes" id="UP000007819"/>
    </source>
</evidence>
<dbReference type="AlphaFoldDB" id="A0A8R2FDR6"/>
<name>A0A8R2FDR6_ACYPI</name>
<dbReference type="PANTHER" id="PTHR45749:SF23">
    <property type="entry name" value="ZINC FINGER MYM-TYPE PROTEIN 1-LIKE"/>
    <property type="match status" value="1"/>
</dbReference>
<evidence type="ECO:0000313" key="1">
    <source>
        <dbReference type="EnsemblMetazoa" id="XP_008189791.1"/>
    </source>
</evidence>
<dbReference type="EnsemblMetazoa" id="XM_008191569.1">
    <property type="protein sequence ID" value="XP_008189791.1"/>
    <property type="gene ID" value="LOC103311827"/>
</dbReference>
<proteinExistence type="predicted"/>
<dbReference type="RefSeq" id="XP_008189791.1">
    <property type="nucleotide sequence ID" value="XM_008191569.1"/>
</dbReference>
<sequence>MNQKRHIIGAQARKRVIDKKEKEVILLSKIPTLNNFLKQINNITPSCVEDNKLETSNDITITNNCSTTSTSIQCTASSSDQSVVDINEESEKSELNVIPNPLITQNNTNNFKDPADWTNSNICLNQSTKNRKNGENVSRKWLVYSISKFILFCAPCKLFGCSTQLGDAGFNDWKNGHLVISRHENSLAHKNNTLSFITLQSDVGRIDTQLATQVTDEMNYWKAVLHRVVEVIKFLGGKSLSFRGDNEQFNKINNGNFLGTLELLAKFDPFIAQHIEKYGNRGKGTPSYLSSTIYEELLLLMKNDIIKIILKELKAAKYYSLIVDSTPDIANVDQLVIALRYVLPRVYLQKDF</sequence>
<accession>A0A8R2FDR6</accession>
<dbReference type="Proteomes" id="UP000007819">
    <property type="component" value="Chromosome A1"/>
</dbReference>
<dbReference type="KEGG" id="api:103311827"/>
<dbReference type="OrthoDB" id="6624624at2759"/>
<reference evidence="2" key="1">
    <citation type="submission" date="2010-06" db="EMBL/GenBank/DDBJ databases">
        <authorList>
            <person name="Jiang H."/>
            <person name="Abraham K."/>
            <person name="Ali S."/>
            <person name="Alsbrooks S.L."/>
            <person name="Anim B.N."/>
            <person name="Anosike U.S."/>
            <person name="Attaway T."/>
            <person name="Bandaranaike D.P."/>
            <person name="Battles P.K."/>
            <person name="Bell S.N."/>
            <person name="Bell A.V."/>
            <person name="Beltran B."/>
            <person name="Bickham C."/>
            <person name="Bustamante Y."/>
            <person name="Caleb T."/>
            <person name="Canada A."/>
            <person name="Cardenas V."/>
            <person name="Carter K."/>
            <person name="Chacko J."/>
            <person name="Chandrabose M.N."/>
            <person name="Chavez D."/>
            <person name="Chavez A."/>
            <person name="Chen L."/>
            <person name="Chu H.-S."/>
            <person name="Claassen K.J."/>
            <person name="Cockrell R."/>
            <person name="Collins M."/>
            <person name="Cooper J.A."/>
            <person name="Cree A."/>
            <person name="Curry S.M."/>
            <person name="Da Y."/>
            <person name="Dao M.D."/>
            <person name="Das B."/>
            <person name="Davila M.-L."/>
            <person name="Davy-Carroll L."/>
            <person name="Denson S."/>
            <person name="Dinh H."/>
            <person name="Ebong V.E."/>
            <person name="Edwards J.R."/>
            <person name="Egan A."/>
            <person name="El-Daye J."/>
            <person name="Escobedo L."/>
            <person name="Fernandez S."/>
            <person name="Fernando P.R."/>
            <person name="Flagg N."/>
            <person name="Forbes L.D."/>
            <person name="Fowler R.G."/>
            <person name="Fu Q."/>
            <person name="Gabisi R.A."/>
            <person name="Ganer J."/>
            <person name="Garbino Pronczuk A."/>
            <person name="Garcia R.M."/>
            <person name="Garner T."/>
            <person name="Garrett T.E."/>
            <person name="Gonzalez D.A."/>
            <person name="Hamid H."/>
            <person name="Hawkins E.S."/>
            <person name="Hirani K."/>
            <person name="Hogues M.E."/>
            <person name="Hollins B."/>
            <person name="Hsiao C.-H."/>
            <person name="Jabil R."/>
            <person name="James M.L."/>
            <person name="Jhangiani S.N."/>
            <person name="Johnson B."/>
            <person name="Johnson Q."/>
            <person name="Joshi V."/>
            <person name="Kalu J.B."/>
            <person name="Kam C."/>
            <person name="Kashfia A."/>
            <person name="Keebler J."/>
            <person name="Kisamo H."/>
            <person name="Kovar C.L."/>
            <person name="Lago L.A."/>
            <person name="Lai C.-Y."/>
            <person name="Laidlaw J."/>
            <person name="Lara F."/>
            <person name="Le T.-K."/>
            <person name="Lee S.L."/>
            <person name="Legall F.H."/>
            <person name="Lemon S.J."/>
            <person name="Lewis L.R."/>
            <person name="Li B."/>
            <person name="Liu Y."/>
            <person name="Liu Y.-S."/>
            <person name="Lopez J."/>
            <person name="Lozado R.J."/>
            <person name="Lu J."/>
            <person name="Madu R.C."/>
            <person name="Maheshwari M."/>
            <person name="Maheshwari R."/>
            <person name="Malloy K."/>
            <person name="Martinez E."/>
            <person name="Mathew T."/>
            <person name="Mercado I.C."/>
            <person name="Mercado C."/>
            <person name="Meyer B."/>
            <person name="Montgomery K."/>
            <person name="Morgan M.B."/>
            <person name="Munidasa M."/>
            <person name="Nazareth L.V."/>
            <person name="Nelson J."/>
            <person name="Ng B.M."/>
            <person name="Nguyen N.B."/>
            <person name="Nguyen P.Q."/>
            <person name="Nguyen T."/>
            <person name="Obregon M."/>
            <person name="Okwuonu G.O."/>
            <person name="Onwere C.G."/>
            <person name="Orozco G."/>
            <person name="Parra A."/>
            <person name="Patel S."/>
            <person name="Patil S."/>
            <person name="Perez A."/>
            <person name="Perez Y."/>
            <person name="Pham C."/>
            <person name="Primus E.L."/>
            <person name="Pu L.-L."/>
            <person name="Puazo M."/>
            <person name="Qin X."/>
            <person name="Quiroz J.B."/>
            <person name="Reese J."/>
            <person name="Richards S."/>
            <person name="Rives C.M."/>
            <person name="Robberts R."/>
            <person name="Ruiz S.J."/>
            <person name="Ruiz M.J."/>
            <person name="Santibanez J."/>
            <person name="Schneider B.W."/>
            <person name="Sisson I."/>
            <person name="Smith M."/>
            <person name="Sodergren E."/>
            <person name="Song X.-Z."/>
            <person name="Song B.B."/>
            <person name="Summersgill H."/>
            <person name="Thelus R."/>
            <person name="Thornton R.D."/>
            <person name="Trejos Z.Y."/>
            <person name="Usmani K."/>
            <person name="Vattathil S."/>
            <person name="Villasana D."/>
            <person name="Walker D.L."/>
            <person name="Wang S."/>
            <person name="Wang K."/>
            <person name="White C.S."/>
            <person name="Williams A.C."/>
            <person name="Williamson J."/>
            <person name="Wilson K."/>
            <person name="Woghiren I.O."/>
            <person name="Woodworth J.R."/>
            <person name="Worley K.C."/>
            <person name="Wright R.A."/>
            <person name="Wu W."/>
            <person name="Young L."/>
            <person name="Zhang L."/>
            <person name="Zhang J."/>
            <person name="Zhu Y."/>
            <person name="Muzny D.M."/>
            <person name="Weinstock G."/>
            <person name="Gibbs R.A."/>
        </authorList>
    </citation>
    <scope>NUCLEOTIDE SEQUENCE [LARGE SCALE GENOMIC DNA]</scope>
    <source>
        <strain evidence="2">LSR1</strain>
    </source>
</reference>
<dbReference type="GeneID" id="103311827"/>
<keyword evidence="2" id="KW-1185">Reference proteome</keyword>
<reference evidence="1" key="2">
    <citation type="submission" date="2022-06" db="UniProtKB">
        <authorList>
            <consortium name="EnsemblMetazoa"/>
        </authorList>
    </citation>
    <scope>IDENTIFICATION</scope>
</reference>
<protein>
    <submittedName>
        <fullName evidence="1">Uncharacterized protein</fullName>
    </submittedName>
</protein>
<organism evidence="1 2">
    <name type="scientific">Acyrthosiphon pisum</name>
    <name type="common">Pea aphid</name>
    <dbReference type="NCBI Taxonomy" id="7029"/>
    <lineage>
        <taxon>Eukaryota</taxon>
        <taxon>Metazoa</taxon>
        <taxon>Ecdysozoa</taxon>
        <taxon>Arthropoda</taxon>
        <taxon>Hexapoda</taxon>
        <taxon>Insecta</taxon>
        <taxon>Pterygota</taxon>
        <taxon>Neoptera</taxon>
        <taxon>Paraneoptera</taxon>
        <taxon>Hemiptera</taxon>
        <taxon>Sternorrhyncha</taxon>
        <taxon>Aphidomorpha</taxon>
        <taxon>Aphidoidea</taxon>
        <taxon>Aphididae</taxon>
        <taxon>Macrosiphini</taxon>
        <taxon>Acyrthosiphon</taxon>
    </lineage>
</organism>
<dbReference type="PANTHER" id="PTHR45749">
    <property type="match status" value="1"/>
</dbReference>